<feature type="domain" description="MATH" evidence="4">
    <location>
        <begin position="124"/>
        <end position="257"/>
    </location>
</feature>
<dbReference type="Gramene" id="TVU42535">
    <property type="protein sequence ID" value="TVU42535"/>
    <property type="gene ID" value="EJB05_08947"/>
</dbReference>
<dbReference type="InterPro" id="IPR045005">
    <property type="entry name" value="BPM1-6"/>
</dbReference>
<dbReference type="AlphaFoldDB" id="A0A5J9W3P4"/>
<evidence type="ECO:0008006" key="7">
    <source>
        <dbReference type="Google" id="ProtNLM"/>
    </source>
</evidence>
<dbReference type="PROSITE" id="PS50144">
    <property type="entry name" value="MATH"/>
    <property type="match status" value="1"/>
</dbReference>
<dbReference type="CDD" id="cd00121">
    <property type="entry name" value="MATH"/>
    <property type="match status" value="1"/>
</dbReference>
<protein>
    <recommendedName>
        <fullName evidence="7">BTB domain-containing protein</fullName>
    </recommendedName>
</protein>
<feature type="domain" description="BTB" evidence="3">
    <location>
        <begin position="294"/>
        <end position="357"/>
    </location>
</feature>
<dbReference type="Proteomes" id="UP000324897">
    <property type="component" value="Unassembled WGS sequence"/>
</dbReference>
<evidence type="ECO:0000256" key="2">
    <source>
        <dbReference type="ARBA" id="ARBA00010846"/>
    </source>
</evidence>
<reference evidence="5 6" key="1">
    <citation type="journal article" date="2019" name="Sci. Rep.">
        <title>A high-quality genome of Eragrostis curvula grass provides insights into Poaceae evolution and supports new strategies to enhance forage quality.</title>
        <authorList>
            <person name="Carballo J."/>
            <person name="Santos B.A.C.M."/>
            <person name="Zappacosta D."/>
            <person name="Garbus I."/>
            <person name="Selva J.P."/>
            <person name="Gallo C.A."/>
            <person name="Diaz A."/>
            <person name="Albertini E."/>
            <person name="Caccamo M."/>
            <person name="Echenique V."/>
        </authorList>
    </citation>
    <scope>NUCLEOTIDE SEQUENCE [LARGE SCALE GENOMIC DNA]</scope>
    <source>
        <strain evidence="6">cv. Victoria</strain>
        <tissue evidence="5">Leaf</tissue>
    </source>
</reference>
<dbReference type="GO" id="GO:0016567">
    <property type="term" value="P:protein ubiquitination"/>
    <property type="evidence" value="ECO:0007669"/>
    <property type="project" value="InterPro"/>
</dbReference>
<dbReference type="PROSITE" id="PS50097">
    <property type="entry name" value="BTB"/>
    <property type="match status" value="1"/>
</dbReference>
<dbReference type="InterPro" id="IPR011333">
    <property type="entry name" value="SKP1/BTB/POZ_sf"/>
</dbReference>
<dbReference type="InterPro" id="IPR000210">
    <property type="entry name" value="BTB/POZ_dom"/>
</dbReference>
<proteinExistence type="inferred from homology"/>
<gene>
    <name evidence="5" type="ORF">EJB05_08947</name>
</gene>
<dbReference type="SUPFAM" id="SSF54695">
    <property type="entry name" value="POZ domain"/>
    <property type="match status" value="1"/>
</dbReference>
<dbReference type="Gene3D" id="3.30.710.10">
    <property type="entry name" value="Potassium Channel Kv1.1, Chain A"/>
    <property type="match status" value="2"/>
</dbReference>
<evidence type="ECO:0000313" key="5">
    <source>
        <dbReference type="EMBL" id="TVU42535.1"/>
    </source>
</evidence>
<dbReference type="Pfam" id="PF22486">
    <property type="entry name" value="MATH_2"/>
    <property type="match status" value="1"/>
</dbReference>
<dbReference type="PANTHER" id="PTHR26379:SF474">
    <property type="entry name" value="OS08G0228200 PROTEIN"/>
    <property type="match status" value="1"/>
</dbReference>
<keyword evidence="6" id="KW-1185">Reference proteome</keyword>
<feature type="non-terminal residue" evidence="5">
    <location>
        <position position="1"/>
    </location>
</feature>
<dbReference type="SMART" id="SM00225">
    <property type="entry name" value="BTB"/>
    <property type="match status" value="1"/>
</dbReference>
<dbReference type="InterPro" id="IPR002083">
    <property type="entry name" value="MATH/TRAF_dom"/>
</dbReference>
<accession>A0A5J9W3P4</accession>
<dbReference type="Gene3D" id="6.10.250.3030">
    <property type="match status" value="1"/>
</dbReference>
<dbReference type="SMART" id="SM00061">
    <property type="entry name" value="MATH"/>
    <property type="match status" value="1"/>
</dbReference>
<sequence>MYTDSLPDIEDIELDEIHEDEDVVKHLLVAADKYALERLKLVCTDMLCRSLNLRTVVTTLALAELHSCSQLKDACVEYIMTSGKIGHVVASPGLLVVAMAAAAATQLSPPATKTVSRCTAKTTRGTHVFEIDGYSLHKGIGKGKLIRSAAFNVGGYSWCIQYYPDGSPRAESTDHISVFLHLLSPKATVRANFDLRLVDRTTGSSTSVLRDTGQFSTVLDHDGESSQNWGKRNFMKKSDLEASVYLRNDCMVIRCDITIIKTPQVAETAVVEVRVPPSDLRDDFGKLLQTGEGADVTFQVQREVFAAHRTVLAARSPVFRAQLYGQLGQDNREFITIEDMQPGVFNALLHLIYTDSLPDIKDIELDEIHEDEDVVKHLLVAADKYALERLKLVCTDMLCKSLNVRTVANTLALAELHSCSLLKDACIEYIMTSGRIGDVVASPGYQHLKKDCPIVFISLWEKAITLALCFKKIIIHKCLKHKKTS</sequence>
<dbReference type="OrthoDB" id="6496053at2759"/>
<dbReference type="InterPro" id="IPR056423">
    <property type="entry name" value="BACK_BPM_SPOP"/>
</dbReference>
<comment type="caution">
    <text evidence="5">The sequence shown here is derived from an EMBL/GenBank/DDBJ whole genome shotgun (WGS) entry which is preliminary data.</text>
</comment>
<comment type="similarity">
    <text evidence="2">Belongs to the Tdpoz family.</text>
</comment>
<dbReference type="Pfam" id="PF24570">
    <property type="entry name" value="BACK_BPM_SPOP"/>
    <property type="match status" value="2"/>
</dbReference>
<organism evidence="5 6">
    <name type="scientific">Eragrostis curvula</name>
    <name type="common">weeping love grass</name>
    <dbReference type="NCBI Taxonomy" id="38414"/>
    <lineage>
        <taxon>Eukaryota</taxon>
        <taxon>Viridiplantae</taxon>
        <taxon>Streptophyta</taxon>
        <taxon>Embryophyta</taxon>
        <taxon>Tracheophyta</taxon>
        <taxon>Spermatophyta</taxon>
        <taxon>Magnoliopsida</taxon>
        <taxon>Liliopsida</taxon>
        <taxon>Poales</taxon>
        <taxon>Poaceae</taxon>
        <taxon>PACMAD clade</taxon>
        <taxon>Chloridoideae</taxon>
        <taxon>Eragrostideae</taxon>
        <taxon>Eragrostidinae</taxon>
        <taxon>Eragrostis</taxon>
    </lineage>
</organism>
<evidence type="ECO:0000259" key="3">
    <source>
        <dbReference type="PROSITE" id="PS50097"/>
    </source>
</evidence>
<dbReference type="PANTHER" id="PTHR26379">
    <property type="entry name" value="BTB/POZ AND MATH DOMAIN-CONTAINING PROTEIN 1"/>
    <property type="match status" value="1"/>
</dbReference>
<evidence type="ECO:0000313" key="6">
    <source>
        <dbReference type="Proteomes" id="UP000324897"/>
    </source>
</evidence>
<evidence type="ECO:0000259" key="4">
    <source>
        <dbReference type="PROSITE" id="PS50144"/>
    </source>
</evidence>
<name>A0A5J9W3P4_9POAL</name>
<dbReference type="InterPro" id="IPR008974">
    <property type="entry name" value="TRAF-like"/>
</dbReference>
<dbReference type="Gene3D" id="1.25.40.420">
    <property type="match status" value="1"/>
</dbReference>
<comment type="pathway">
    <text evidence="1">Protein modification; protein ubiquitination.</text>
</comment>
<dbReference type="CDD" id="cd18280">
    <property type="entry name" value="BTB_POZ_BPM_plant"/>
    <property type="match status" value="1"/>
</dbReference>
<dbReference type="SUPFAM" id="SSF49599">
    <property type="entry name" value="TRAF domain-like"/>
    <property type="match status" value="1"/>
</dbReference>
<dbReference type="Pfam" id="PF00651">
    <property type="entry name" value="BTB"/>
    <property type="match status" value="1"/>
</dbReference>
<dbReference type="EMBL" id="RWGY01000005">
    <property type="protein sequence ID" value="TVU42535.1"/>
    <property type="molecule type" value="Genomic_DNA"/>
</dbReference>
<dbReference type="Gene3D" id="2.60.210.10">
    <property type="entry name" value="Apoptosis, Tumor Necrosis Factor Receptor Associated Protein 2, Chain A"/>
    <property type="match status" value="1"/>
</dbReference>
<evidence type="ECO:0000256" key="1">
    <source>
        <dbReference type="ARBA" id="ARBA00004906"/>
    </source>
</evidence>